<evidence type="ECO:0000313" key="2">
    <source>
        <dbReference type="Proteomes" id="UP000280417"/>
    </source>
</evidence>
<comment type="caution">
    <text evidence="1">The sequence shown here is derived from an EMBL/GenBank/DDBJ whole genome shotgun (WGS) entry which is preliminary data.</text>
</comment>
<dbReference type="Proteomes" id="UP000280417">
    <property type="component" value="Unassembled WGS sequence"/>
</dbReference>
<dbReference type="AlphaFoldDB" id="A0A662D7R4"/>
<sequence length="124" mass="14521">MYFPKQDVVKFLIKEILKEGGIHSQEELAEILNKKLKSVDKDYTISGRRARKIAALMPEVKVRVHTRHGEKPKKCPVCGGEVYEVYMKNLKGEKILFEIKCKTCSYTGKNGKWIPKRYEFWIEE</sequence>
<accession>A0A662D7R4</accession>
<evidence type="ECO:0000313" key="1">
    <source>
        <dbReference type="EMBL" id="RLE10918.1"/>
    </source>
</evidence>
<gene>
    <name evidence="1" type="ORF">DRJ04_08930</name>
</gene>
<name>A0A662D7R4_UNCAE</name>
<organism evidence="1 2">
    <name type="scientific">Aerophobetes bacterium</name>
    <dbReference type="NCBI Taxonomy" id="2030807"/>
    <lineage>
        <taxon>Bacteria</taxon>
        <taxon>Candidatus Aerophobota</taxon>
    </lineage>
</organism>
<protein>
    <submittedName>
        <fullName evidence="1">Uncharacterized protein</fullName>
    </submittedName>
</protein>
<proteinExistence type="predicted"/>
<reference evidence="1 2" key="1">
    <citation type="submission" date="2018-06" db="EMBL/GenBank/DDBJ databases">
        <title>Extensive metabolic versatility and redundancy in microbially diverse, dynamic hydrothermal sediments.</title>
        <authorList>
            <person name="Dombrowski N."/>
            <person name="Teske A."/>
            <person name="Baker B.J."/>
        </authorList>
    </citation>
    <scope>NUCLEOTIDE SEQUENCE [LARGE SCALE GENOMIC DNA]</scope>
    <source>
        <strain evidence="1">B3_G15</strain>
    </source>
</reference>
<dbReference type="EMBL" id="QMQA01000304">
    <property type="protein sequence ID" value="RLE10918.1"/>
    <property type="molecule type" value="Genomic_DNA"/>
</dbReference>